<dbReference type="PANTHER" id="PTHR41771:SF1">
    <property type="entry name" value="MEMBRANE PROTEIN"/>
    <property type="match status" value="1"/>
</dbReference>
<dbReference type="PANTHER" id="PTHR41771">
    <property type="entry name" value="MEMBRANE PROTEIN-RELATED"/>
    <property type="match status" value="1"/>
</dbReference>
<dbReference type="Pfam" id="PF07907">
    <property type="entry name" value="YibE_F"/>
    <property type="match status" value="1"/>
</dbReference>
<keyword evidence="1" id="KW-0812">Transmembrane</keyword>
<dbReference type="Proteomes" id="UP000664701">
    <property type="component" value="Chromosome"/>
</dbReference>
<keyword evidence="1" id="KW-0472">Membrane</keyword>
<evidence type="ECO:0000313" key="2">
    <source>
        <dbReference type="EMBL" id="WYJ77335.1"/>
    </source>
</evidence>
<name>A0ABZ2SNU2_9ENTE</name>
<feature type="transmembrane region" description="Helical" evidence="1">
    <location>
        <begin position="30"/>
        <end position="59"/>
    </location>
</feature>
<organism evidence="2 3">
    <name type="scientific">Candidatus Enterococcus lowellii</name>
    <dbReference type="NCBI Taxonomy" id="2230877"/>
    <lineage>
        <taxon>Bacteria</taxon>
        <taxon>Bacillati</taxon>
        <taxon>Bacillota</taxon>
        <taxon>Bacilli</taxon>
        <taxon>Lactobacillales</taxon>
        <taxon>Enterococcaceae</taxon>
        <taxon>Enterococcus</taxon>
    </lineage>
</organism>
<protein>
    <recommendedName>
        <fullName evidence="4">YibE/F family protein</fullName>
    </recommendedName>
</protein>
<reference evidence="2 3" key="2">
    <citation type="submission" date="2024-03" db="EMBL/GenBank/DDBJ databases">
        <title>The Genome Sequence of Enterococcus sp. DIV2402.</title>
        <authorList>
            <consortium name="The Broad Institute Genomics Platform"/>
            <consortium name="The Broad Institute Microbial Omics Core"/>
            <consortium name="The Broad Institute Genomic Center for Infectious Diseases"/>
            <person name="Earl A."/>
            <person name="Manson A."/>
            <person name="Gilmore M."/>
            <person name="Schwartman J."/>
            <person name="Shea T."/>
            <person name="Abouelleil A."/>
            <person name="Cao P."/>
            <person name="Chapman S."/>
            <person name="Cusick C."/>
            <person name="Young S."/>
            <person name="Neafsey D."/>
            <person name="Nusbaum C."/>
            <person name="Birren B."/>
        </authorList>
    </citation>
    <scope>NUCLEOTIDE SEQUENCE [LARGE SCALE GENOMIC DNA]</scope>
    <source>
        <strain evidence="2 3">DIV2402</strain>
    </source>
</reference>
<feature type="transmembrane region" description="Helical" evidence="1">
    <location>
        <begin position="179"/>
        <end position="202"/>
    </location>
</feature>
<evidence type="ECO:0000313" key="3">
    <source>
        <dbReference type="Proteomes" id="UP000664701"/>
    </source>
</evidence>
<sequence length="253" mass="28175">MSVLGVLLILFILCMGVIIGKSSFYVLSGLFMNLLLFLLLIFFLNQGFSVYLISLLYILGNSLITLAYVNGWNEKTKAAFYSMLLFLVVLGIVFIPLIQSLAVHGFPAQEMEELAVMNLEIPIRFSELSVSVLFIGVSGALIDGSMAIASATTELYHRREGTIDFSRLFQSSMAVVKSILNSTINTLLFAFISSSLALIFWYQDLKIPWQEMIHSKAFVDELAIILLSGVGVAVILPFTSVVTCWYLLKRKTR</sequence>
<dbReference type="RefSeq" id="WP_207940522.1">
    <property type="nucleotide sequence ID" value="NZ_CP147251.1"/>
</dbReference>
<dbReference type="EMBL" id="CP147251">
    <property type="protein sequence ID" value="WYJ77335.1"/>
    <property type="molecule type" value="Genomic_DNA"/>
</dbReference>
<feature type="transmembrane region" description="Helical" evidence="1">
    <location>
        <begin position="80"/>
        <end position="108"/>
    </location>
</feature>
<evidence type="ECO:0000256" key="1">
    <source>
        <dbReference type="SAM" id="Phobius"/>
    </source>
</evidence>
<evidence type="ECO:0008006" key="4">
    <source>
        <dbReference type="Google" id="ProtNLM"/>
    </source>
</evidence>
<accession>A0ABZ2SNU2</accession>
<gene>
    <name evidence="2" type="ORF">DOK78_001973</name>
</gene>
<proteinExistence type="predicted"/>
<keyword evidence="3" id="KW-1185">Reference proteome</keyword>
<feature type="transmembrane region" description="Helical" evidence="1">
    <location>
        <begin position="222"/>
        <end position="248"/>
    </location>
</feature>
<dbReference type="InterPro" id="IPR012507">
    <property type="entry name" value="YibE_F"/>
</dbReference>
<reference evidence="2 3" key="1">
    <citation type="submission" date="2021-03" db="EMBL/GenBank/DDBJ databases">
        <authorList>
            <person name="Gilmore M.S."/>
            <person name="Schwartzman J."/>
            <person name="Van Tyne D."/>
            <person name="Martin M."/>
            <person name="Earl A.M."/>
            <person name="Manson A.L."/>
            <person name="Straub T."/>
            <person name="Salamzade R."/>
            <person name="Saavedra J."/>
            <person name="Lebreton F."/>
            <person name="Prichula J."/>
            <person name="Schaufler K."/>
            <person name="Gaca A."/>
            <person name="Sgardioli B."/>
            <person name="Wagenaar J."/>
            <person name="Strong T."/>
        </authorList>
    </citation>
    <scope>NUCLEOTIDE SEQUENCE [LARGE SCALE GENOMIC DNA]</scope>
    <source>
        <strain evidence="2 3">DIV2402</strain>
    </source>
</reference>
<keyword evidence="1" id="KW-1133">Transmembrane helix</keyword>